<feature type="domain" description="Glycosyltransferase 2-like" evidence="14">
    <location>
        <begin position="33"/>
        <end position="137"/>
    </location>
</feature>
<dbReference type="AlphaFoldDB" id="A0ABD3MYE2"/>
<dbReference type="InterPro" id="IPR029044">
    <property type="entry name" value="Nucleotide-diphossugar_trans"/>
</dbReference>
<sequence length="298" mass="33332">MLDVTLQYLDTNRMDLTNLFHSVGYCNDRISKTPMQCEFVIVNDGSTDDTENIIRRYAKNVTNGDIVKLISMHKNCGKGGAVKSGMLHSSGQLCLMVDADGATDISDGLPKVLHEMKRLVDEVRHRRDNSTSTTKTTTATTTGIPSHHLPPTAVFGSRAHLEEESTATRSKIRTLLMHSFHFFVKILCSPRIKDTQCGFKLFTRSAAVVLFTNLHLRRWAFDTEIVVIGEKLGVEISEVGVVWHEVDGSKLAIGKLSLLIASLGMLRDMVCVRACYLLGIWRLQRYSTEEVDQYKVAK</sequence>
<evidence type="ECO:0000256" key="4">
    <source>
        <dbReference type="ARBA" id="ARBA00012583"/>
    </source>
</evidence>
<reference evidence="15 16" key="1">
    <citation type="submission" date="2024-10" db="EMBL/GenBank/DDBJ databases">
        <title>Updated reference genomes for cyclostephanoid diatoms.</title>
        <authorList>
            <person name="Roberts W.R."/>
            <person name="Alverson A.J."/>
        </authorList>
    </citation>
    <scope>NUCLEOTIDE SEQUENCE [LARGE SCALE GENOMIC DNA]</scope>
    <source>
        <strain evidence="15 16">AJA232-27</strain>
    </source>
</reference>
<dbReference type="GO" id="GO:0004581">
    <property type="term" value="F:dolichyl-phosphate beta-glucosyltransferase activity"/>
    <property type="evidence" value="ECO:0007669"/>
    <property type="project" value="UniProtKB-EC"/>
</dbReference>
<evidence type="ECO:0000256" key="1">
    <source>
        <dbReference type="ARBA" id="ARBA00004389"/>
    </source>
</evidence>
<comment type="pathway">
    <text evidence="2">Protein modification; protein glycosylation.</text>
</comment>
<dbReference type="Pfam" id="PF00535">
    <property type="entry name" value="Glycos_transf_2"/>
    <property type="match status" value="1"/>
</dbReference>
<feature type="region of interest" description="Disordered" evidence="13">
    <location>
        <begin position="124"/>
        <end position="150"/>
    </location>
</feature>
<evidence type="ECO:0000259" key="14">
    <source>
        <dbReference type="Pfam" id="PF00535"/>
    </source>
</evidence>
<proteinExistence type="inferred from homology"/>
<keyword evidence="10" id="KW-1133">Transmembrane helix</keyword>
<organism evidence="15 16">
    <name type="scientific">Discostella pseudostelligera</name>
    <dbReference type="NCBI Taxonomy" id="259834"/>
    <lineage>
        <taxon>Eukaryota</taxon>
        <taxon>Sar</taxon>
        <taxon>Stramenopiles</taxon>
        <taxon>Ochrophyta</taxon>
        <taxon>Bacillariophyta</taxon>
        <taxon>Coscinodiscophyceae</taxon>
        <taxon>Thalassiosirophycidae</taxon>
        <taxon>Stephanodiscales</taxon>
        <taxon>Stephanodiscaceae</taxon>
        <taxon>Discostella</taxon>
    </lineage>
</organism>
<keyword evidence="11" id="KW-0472">Membrane</keyword>
<comment type="subcellular location">
    <subcellularLocation>
        <location evidence="1">Endoplasmic reticulum membrane</location>
        <topology evidence="1">Single-pass membrane protein</topology>
    </subcellularLocation>
</comment>
<dbReference type="Proteomes" id="UP001530293">
    <property type="component" value="Unassembled WGS sequence"/>
</dbReference>
<name>A0ABD3MYE2_9STRA</name>
<keyword evidence="8" id="KW-0256">Endoplasmic reticulum</keyword>
<dbReference type="Gene3D" id="3.90.550.10">
    <property type="entry name" value="Spore Coat Polysaccharide Biosynthesis Protein SpsA, Chain A"/>
    <property type="match status" value="1"/>
</dbReference>
<keyword evidence="6" id="KW-0808">Transferase</keyword>
<evidence type="ECO:0000256" key="2">
    <source>
        <dbReference type="ARBA" id="ARBA00004922"/>
    </source>
</evidence>
<dbReference type="PANTHER" id="PTHR10859:SF91">
    <property type="entry name" value="DOLICHYL-PHOSPHATE BETA-GLUCOSYLTRANSFERASE"/>
    <property type="match status" value="1"/>
</dbReference>
<evidence type="ECO:0000313" key="16">
    <source>
        <dbReference type="Proteomes" id="UP001530293"/>
    </source>
</evidence>
<keyword evidence="9" id="KW-0735">Signal-anchor</keyword>
<comment type="similarity">
    <text evidence="3">Belongs to the glycosyltransferase 2 family.</text>
</comment>
<dbReference type="GO" id="GO:0005789">
    <property type="term" value="C:endoplasmic reticulum membrane"/>
    <property type="evidence" value="ECO:0007669"/>
    <property type="project" value="UniProtKB-SubCell"/>
</dbReference>
<evidence type="ECO:0000313" key="15">
    <source>
        <dbReference type="EMBL" id="KAL3768732.1"/>
    </source>
</evidence>
<evidence type="ECO:0000256" key="7">
    <source>
        <dbReference type="ARBA" id="ARBA00022692"/>
    </source>
</evidence>
<keyword evidence="5" id="KW-0328">Glycosyltransferase</keyword>
<evidence type="ECO:0000256" key="6">
    <source>
        <dbReference type="ARBA" id="ARBA00022679"/>
    </source>
</evidence>
<comment type="catalytic activity">
    <reaction evidence="12">
        <text>a di-trans,poly-cis-dolichyl phosphate + UDP-alpha-D-glucose = a di-trans,poly-cis-dolichyl beta-D-glucosyl phosphate + UDP</text>
        <dbReference type="Rhea" id="RHEA:15401"/>
        <dbReference type="Rhea" id="RHEA-COMP:19498"/>
        <dbReference type="Rhea" id="RHEA-COMP:19502"/>
        <dbReference type="ChEBI" id="CHEBI:57525"/>
        <dbReference type="ChEBI" id="CHEBI:57683"/>
        <dbReference type="ChEBI" id="CHEBI:58223"/>
        <dbReference type="ChEBI" id="CHEBI:58885"/>
        <dbReference type="EC" id="2.4.1.117"/>
    </reaction>
    <physiologicalReaction direction="left-to-right" evidence="12">
        <dbReference type="Rhea" id="RHEA:15402"/>
    </physiologicalReaction>
</comment>
<evidence type="ECO:0000256" key="8">
    <source>
        <dbReference type="ARBA" id="ARBA00022824"/>
    </source>
</evidence>
<dbReference type="SUPFAM" id="SSF53448">
    <property type="entry name" value="Nucleotide-diphospho-sugar transferases"/>
    <property type="match status" value="1"/>
</dbReference>
<evidence type="ECO:0000256" key="3">
    <source>
        <dbReference type="ARBA" id="ARBA00006739"/>
    </source>
</evidence>
<gene>
    <name evidence="15" type="ORF">ACHAWU_006833</name>
</gene>
<evidence type="ECO:0000256" key="12">
    <source>
        <dbReference type="ARBA" id="ARBA00045097"/>
    </source>
</evidence>
<dbReference type="EMBL" id="JALLBG020000062">
    <property type="protein sequence ID" value="KAL3768732.1"/>
    <property type="molecule type" value="Genomic_DNA"/>
</dbReference>
<evidence type="ECO:0000256" key="5">
    <source>
        <dbReference type="ARBA" id="ARBA00022676"/>
    </source>
</evidence>
<dbReference type="InterPro" id="IPR001173">
    <property type="entry name" value="Glyco_trans_2-like"/>
</dbReference>
<keyword evidence="7" id="KW-0812">Transmembrane</keyword>
<protein>
    <recommendedName>
        <fullName evidence="4">dolichyl-phosphate beta-glucosyltransferase</fullName>
        <ecNumber evidence="4">2.4.1.117</ecNumber>
    </recommendedName>
</protein>
<accession>A0ABD3MYE2</accession>
<evidence type="ECO:0000256" key="10">
    <source>
        <dbReference type="ARBA" id="ARBA00022989"/>
    </source>
</evidence>
<evidence type="ECO:0000256" key="13">
    <source>
        <dbReference type="SAM" id="MobiDB-lite"/>
    </source>
</evidence>
<evidence type="ECO:0000256" key="11">
    <source>
        <dbReference type="ARBA" id="ARBA00023136"/>
    </source>
</evidence>
<dbReference type="PANTHER" id="PTHR10859">
    <property type="entry name" value="GLYCOSYL TRANSFERASE"/>
    <property type="match status" value="1"/>
</dbReference>
<comment type="caution">
    <text evidence="15">The sequence shown here is derived from an EMBL/GenBank/DDBJ whole genome shotgun (WGS) entry which is preliminary data.</text>
</comment>
<dbReference type="CDD" id="cd04188">
    <property type="entry name" value="DPG_synthase"/>
    <property type="match status" value="1"/>
</dbReference>
<feature type="compositionally biased region" description="Low complexity" evidence="13">
    <location>
        <begin position="130"/>
        <end position="142"/>
    </location>
</feature>
<evidence type="ECO:0000256" key="9">
    <source>
        <dbReference type="ARBA" id="ARBA00022968"/>
    </source>
</evidence>
<dbReference type="InterPro" id="IPR035518">
    <property type="entry name" value="DPG_synthase"/>
</dbReference>
<dbReference type="EC" id="2.4.1.117" evidence="4"/>
<keyword evidence="16" id="KW-1185">Reference proteome</keyword>